<dbReference type="FunFam" id="3.40.50.12780:FF:000003">
    <property type="entry name" value="Long-chain-fatty-acid--CoA ligase FadD"/>
    <property type="match status" value="1"/>
</dbReference>
<dbReference type="SUPFAM" id="SSF56801">
    <property type="entry name" value="Acetyl-CoA synthetase-like"/>
    <property type="match status" value="1"/>
</dbReference>
<dbReference type="InterPro" id="IPR042099">
    <property type="entry name" value="ANL_N_sf"/>
</dbReference>
<dbReference type="InterPro" id="IPR025110">
    <property type="entry name" value="AMP-bd_C"/>
</dbReference>
<dbReference type="Pfam" id="PF00501">
    <property type="entry name" value="AMP-binding"/>
    <property type="match status" value="1"/>
</dbReference>
<sequence>MVIYKSHLPNLQVPKSNVYSFVTSNPNKTPDTFPLLVDSSSQRVITFGDWKRDTRRWATGLKSIGFAPGDVLALFSFNQIDYSVTLFGPMILGGACTTVNSSYSAGELAYQLKDSGASVPVTHSELLEVAIEGACLVGIPLERIFLYGDQTVQGFRPYTSLMPTESTPENQLAQIANWTTTAMICYSSGTTGRSKGVELTHTNLSMNTLQTSAMQGPIHPHDNPILSVLPMFHSYSIQMHMLSGVYNGQTNVVMERFVFGDFLASIQDYKVKTLNLVPPQVLMLVKSPLVDNYDLSQVRQVMAATAPCSKELVEALLHKFPEVSFRQGYGMTELSCASHLGLYEEIIIGSAGRVIPNQEVRVVDPETRQDVTPGDSGEVWVRGPNVMKGYRNNANATRETIDSEGWLHTGDIAIVDSNENFFIVDRLKELIKYKGFQVASAELEAVLLTHPQILDAAVIGIDKKEQATEVPLAFVVRRSSALTENQIIEFVTSRVANHKKLRGGVQFVDSIPKSASGKILRKNLRSLLQHKMGQQAQDKDRRKLMKL</sequence>
<evidence type="ECO:0000259" key="5">
    <source>
        <dbReference type="Pfam" id="PF00501"/>
    </source>
</evidence>
<name>A0A197JC69_9FUNG</name>
<dbReference type="PROSITE" id="PS00455">
    <property type="entry name" value="AMP_BINDING"/>
    <property type="match status" value="1"/>
</dbReference>
<dbReference type="Pfam" id="PF13193">
    <property type="entry name" value="AMP-binding_C"/>
    <property type="match status" value="1"/>
</dbReference>
<dbReference type="PANTHER" id="PTHR24096:SF149">
    <property type="entry name" value="AMP-BINDING DOMAIN-CONTAINING PROTEIN-RELATED"/>
    <property type="match status" value="1"/>
</dbReference>
<keyword evidence="2" id="KW-0436">Ligase</keyword>
<organism evidence="7 8">
    <name type="scientific">Linnemannia elongata AG-77</name>
    <dbReference type="NCBI Taxonomy" id="1314771"/>
    <lineage>
        <taxon>Eukaryota</taxon>
        <taxon>Fungi</taxon>
        <taxon>Fungi incertae sedis</taxon>
        <taxon>Mucoromycota</taxon>
        <taxon>Mortierellomycotina</taxon>
        <taxon>Mortierellomycetes</taxon>
        <taxon>Mortierellales</taxon>
        <taxon>Mortierellaceae</taxon>
        <taxon>Linnemannia</taxon>
    </lineage>
</organism>
<dbReference type="GO" id="GO:0005524">
    <property type="term" value="F:ATP binding"/>
    <property type="evidence" value="ECO:0007669"/>
    <property type="project" value="UniProtKB-KW"/>
</dbReference>
<dbReference type="OrthoDB" id="1898221at2759"/>
<dbReference type="InterPro" id="IPR020845">
    <property type="entry name" value="AMP-binding_CS"/>
</dbReference>
<accession>A0A197JC69</accession>
<reference evidence="7 8" key="1">
    <citation type="submission" date="2016-05" db="EMBL/GenBank/DDBJ databases">
        <title>Genome sequencing reveals origins of a unique bacterial endosymbiosis in the earliest lineages of terrestrial Fungi.</title>
        <authorList>
            <consortium name="DOE Joint Genome Institute"/>
            <person name="Uehling J."/>
            <person name="Gryganskyi A."/>
            <person name="Hameed K."/>
            <person name="Tschaplinski T."/>
            <person name="Misztal P."/>
            <person name="Wu S."/>
            <person name="Desiro A."/>
            <person name="Vande Pol N."/>
            <person name="Du Z.-Y."/>
            <person name="Zienkiewicz A."/>
            <person name="Zienkiewicz K."/>
            <person name="Morin E."/>
            <person name="Tisserant E."/>
            <person name="Splivallo R."/>
            <person name="Hainaut M."/>
            <person name="Henrissat B."/>
            <person name="Ohm R."/>
            <person name="Kuo A."/>
            <person name="Yan J."/>
            <person name="Lipzen A."/>
            <person name="Nolan M."/>
            <person name="Labutti K."/>
            <person name="Barry K."/>
            <person name="Goldstein A."/>
            <person name="Labbe J."/>
            <person name="Schadt C."/>
            <person name="Tuskan G."/>
            <person name="Grigoriev I."/>
            <person name="Martin F."/>
            <person name="Vilgalys R."/>
            <person name="Bonito G."/>
        </authorList>
    </citation>
    <scope>NUCLEOTIDE SEQUENCE [LARGE SCALE GENOMIC DNA]</scope>
    <source>
        <strain evidence="7 8">AG-77</strain>
    </source>
</reference>
<evidence type="ECO:0000256" key="2">
    <source>
        <dbReference type="ARBA" id="ARBA00022598"/>
    </source>
</evidence>
<dbReference type="AlphaFoldDB" id="A0A197JC69"/>
<comment type="similarity">
    <text evidence="1">Belongs to the ATP-dependent AMP-binding enzyme family.</text>
</comment>
<keyword evidence="3" id="KW-0547">Nucleotide-binding</keyword>
<dbReference type="InterPro" id="IPR045851">
    <property type="entry name" value="AMP-bd_C_sf"/>
</dbReference>
<dbReference type="Proteomes" id="UP000078512">
    <property type="component" value="Unassembled WGS sequence"/>
</dbReference>
<dbReference type="Gene3D" id="3.30.300.30">
    <property type="match status" value="1"/>
</dbReference>
<evidence type="ECO:0000256" key="4">
    <source>
        <dbReference type="ARBA" id="ARBA00022840"/>
    </source>
</evidence>
<keyword evidence="8" id="KW-1185">Reference proteome</keyword>
<dbReference type="EMBL" id="KV442152">
    <property type="protein sequence ID" value="OAQ22613.1"/>
    <property type="molecule type" value="Genomic_DNA"/>
</dbReference>
<keyword evidence="4" id="KW-0067">ATP-binding</keyword>
<feature type="domain" description="AMP-binding enzyme C-terminal" evidence="6">
    <location>
        <begin position="442"/>
        <end position="518"/>
    </location>
</feature>
<dbReference type="PANTHER" id="PTHR24096">
    <property type="entry name" value="LONG-CHAIN-FATTY-ACID--COA LIGASE"/>
    <property type="match status" value="1"/>
</dbReference>
<proteinExistence type="inferred from homology"/>
<dbReference type="InterPro" id="IPR000873">
    <property type="entry name" value="AMP-dep_synth/lig_dom"/>
</dbReference>
<gene>
    <name evidence="7" type="ORF">K457DRAFT_150579</name>
</gene>
<dbReference type="FunFam" id="3.30.300.30:FF:000007">
    <property type="entry name" value="4-coumarate--CoA ligase 2"/>
    <property type="match status" value="1"/>
</dbReference>
<evidence type="ECO:0000313" key="8">
    <source>
        <dbReference type="Proteomes" id="UP000078512"/>
    </source>
</evidence>
<dbReference type="STRING" id="1314771.A0A197JC69"/>
<evidence type="ECO:0000256" key="1">
    <source>
        <dbReference type="ARBA" id="ARBA00006432"/>
    </source>
</evidence>
<evidence type="ECO:0000313" key="7">
    <source>
        <dbReference type="EMBL" id="OAQ22613.1"/>
    </source>
</evidence>
<evidence type="ECO:0000259" key="6">
    <source>
        <dbReference type="Pfam" id="PF13193"/>
    </source>
</evidence>
<dbReference type="GO" id="GO:0016405">
    <property type="term" value="F:CoA-ligase activity"/>
    <property type="evidence" value="ECO:0007669"/>
    <property type="project" value="TreeGrafter"/>
</dbReference>
<evidence type="ECO:0000256" key="3">
    <source>
        <dbReference type="ARBA" id="ARBA00022741"/>
    </source>
</evidence>
<dbReference type="Gene3D" id="3.40.50.12780">
    <property type="entry name" value="N-terminal domain of ligase-like"/>
    <property type="match status" value="1"/>
</dbReference>
<protein>
    <submittedName>
        <fullName evidence="7">Acetyl-CoA synthetase-like protein</fullName>
    </submittedName>
</protein>
<feature type="domain" description="AMP-dependent synthetase/ligase" evidence="5">
    <location>
        <begin position="26"/>
        <end position="390"/>
    </location>
</feature>